<keyword evidence="1" id="KW-0973">c-di-GMP</keyword>
<proteinExistence type="inferred from homology"/>
<accession>A0A6N9SHP5</accession>
<dbReference type="EMBL" id="VLTB01000516">
    <property type="protein sequence ID" value="NDR95396.1"/>
    <property type="molecule type" value="Genomic_DNA"/>
</dbReference>
<name>A0A6N9SHP5_ECOLX</name>
<keyword evidence="1" id="KW-0997">Cell inner membrane</keyword>
<dbReference type="GO" id="GO:0005886">
    <property type="term" value="C:plasma membrane"/>
    <property type="evidence" value="ECO:0007669"/>
    <property type="project" value="UniProtKB-SubCell"/>
</dbReference>
<comment type="pathway">
    <text evidence="1">Glycan metabolism; bacterial cellulose biosynthesis.</text>
</comment>
<dbReference type="Pfam" id="PF03170">
    <property type="entry name" value="BcsB"/>
    <property type="match status" value="1"/>
</dbReference>
<reference evidence="2 3" key="1">
    <citation type="journal article" date="2020" name="Int. J. Nanomedicine">
        <title>Consequences Of Long-Term Bacteria's Exposure To Silver Nanoformulations With Different PhysicoChemical Properties.</title>
        <authorList>
            <person name="Kedziora A."/>
            <person name="Wernecki M."/>
            <person name="Korzekwa K."/>
            <person name="Speruda M."/>
            <person name="Gerasymchuk Y."/>
            <person name="Lukowiak A."/>
            <person name="Bugla-Ploskonska G."/>
        </authorList>
    </citation>
    <scope>NUCLEOTIDE SEQUENCE [LARGE SCALE GENOMIC DNA]</scope>
    <source>
        <strain evidence="2 3">ATCC 11230</strain>
    </source>
</reference>
<keyword evidence="1" id="KW-0135">Cellulose biosynthesis</keyword>
<dbReference type="InterPro" id="IPR018513">
    <property type="entry name" value="Cell_synthase_bac"/>
</dbReference>
<dbReference type="Proteomes" id="UP000471490">
    <property type="component" value="Unassembled WGS sequence"/>
</dbReference>
<comment type="subcellular location">
    <subcellularLocation>
        <location evidence="1">Cell inner membrane</location>
    </subcellularLocation>
</comment>
<sequence>MVASWFGSRSAWRGQQFPVHYNQLPSSNAISINSFVIASAPITLNFT</sequence>
<evidence type="ECO:0000313" key="2">
    <source>
        <dbReference type="EMBL" id="NDR95396.1"/>
    </source>
</evidence>
<comment type="caution">
    <text evidence="2">The sequence shown here is derived from an EMBL/GenBank/DDBJ whole genome shotgun (WGS) entry which is preliminary data.</text>
</comment>
<dbReference type="AlphaFoldDB" id="A0A6N9SHP5"/>
<keyword evidence="1" id="KW-0472">Membrane</keyword>
<comment type="similarity">
    <text evidence="1">Belongs to the AcsB/BcsB family.</text>
</comment>
<evidence type="ECO:0000313" key="3">
    <source>
        <dbReference type="Proteomes" id="UP000471490"/>
    </source>
</evidence>
<comment type="function">
    <text evidence="1">Binds the cellulose synthase activator, bis-(3'-5') cyclic diguanylic acid (c-di-GMP).</text>
</comment>
<evidence type="ECO:0000256" key="1">
    <source>
        <dbReference type="RuleBase" id="RU365021"/>
    </source>
</evidence>
<comment type="subunit">
    <text evidence="1">Tightly associated with the cellulose synthase catalytic subunit.</text>
</comment>
<dbReference type="UniPathway" id="UPA00694"/>
<gene>
    <name evidence="2" type="ORF">FPI65_30165</name>
</gene>
<dbReference type="GO" id="GO:0006011">
    <property type="term" value="P:UDP-alpha-D-glucose metabolic process"/>
    <property type="evidence" value="ECO:0007669"/>
    <property type="project" value="InterPro"/>
</dbReference>
<dbReference type="GO" id="GO:0030244">
    <property type="term" value="P:cellulose biosynthetic process"/>
    <property type="evidence" value="ECO:0007669"/>
    <property type="project" value="UniProtKB-KW"/>
</dbReference>
<organism evidence="2 3">
    <name type="scientific">Escherichia coli</name>
    <dbReference type="NCBI Taxonomy" id="562"/>
    <lineage>
        <taxon>Bacteria</taxon>
        <taxon>Pseudomonadati</taxon>
        <taxon>Pseudomonadota</taxon>
        <taxon>Gammaproteobacteria</taxon>
        <taxon>Enterobacterales</taxon>
        <taxon>Enterobacteriaceae</taxon>
        <taxon>Escherichia</taxon>
    </lineage>
</organism>
<keyword evidence="1" id="KW-1003">Cell membrane</keyword>
<protein>
    <recommendedName>
        <fullName evidence="1">Cyclic di-GMP-binding protein</fullName>
    </recommendedName>
    <alternativeName>
        <fullName evidence="1">Cellulose synthase regulatory subunit</fullName>
    </alternativeName>
</protein>